<evidence type="ECO:0000313" key="2">
    <source>
        <dbReference type="Proteomes" id="UP001230649"/>
    </source>
</evidence>
<organism evidence="1 2">
    <name type="scientific">Naganishia adeliensis</name>
    <dbReference type="NCBI Taxonomy" id="92952"/>
    <lineage>
        <taxon>Eukaryota</taxon>
        <taxon>Fungi</taxon>
        <taxon>Dikarya</taxon>
        <taxon>Basidiomycota</taxon>
        <taxon>Agaricomycotina</taxon>
        <taxon>Tremellomycetes</taxon>
        <taxon>Filobasidiales</taxon>
        <taxon>Filobasidiaceae</taxon>
        <taxon>Naganishia</taxon>
    </lineage>
</organism>
<gene>
    <name evidence="1" type="ORF">QFC20_000735</name>
</gene>
<proteinExistence type="predicted"/>
<accession>A0ACC2WWP5</accession>
<sequence length="287" mass="31405">MSLKQESRNKTFEGSLTKYSFPSSALGGLTAKINVFLPPGASSTQKVPVLHYLAGLTCTEDTGAQKGAFLGEAAKQGIAIVFPDTSPRGANVEGEDKDWDFGTGAGFYLTATSEAYKKHYNMYEHIVKEIPDVLEKANIGIDQNRVSVFGHSMGGHGALSLYLKNPGHFKSASGFASIANPTECQWGQKAFKGYLASPEEGKAYDSTLLLSSWPKDQKLVLKVDYGSDDQFYKDGQLRPEAFQKAVADVGREGEVDVQQREGYDHSYYFVSTFASEHVAWHAKYLKA</sequence>
<comment type="caution">
    <text evidence="1">The sequence shown here is derived from an EMBL/GenBank/DDBJ whole genome shotgun (WGS) entry which is preliminary data.</text>
</comment>
<protein>
    <submittedName>
        <fullName evidence="1">Uncharacterized protein</fullName>
    </submittedName>
</protein>
<reference evidence="1" key="1">
    <citation type="submission" date="2023-04" db="EMBL/GenBank/DDBJ databases">
        <title>Draft Genome sequencing of Naganishia species isolated from polar environments using Oxford Nanopore Technology.</title>
        <authorList>
            <person name="Leo P."/>
            <person name="Venkateswaran K."/>
        </authorList>
    </citation>
    <scope>NUCLEOTIDE SEQUENCE</scope>
    <source>
        <strain evidence="1">MNA-CCFEE 5262</strain>
    </source>
</reference>
<evidence type="ECO:0000313" key="1">
    <source>
        <dbReference type="EMBL" id="KAJ9116062.1"/>
    </source>
</evidence>
<dbReference type="Proteomes" id="UP001230649">
    <property type="component" value="Unassembled WGS sequence"/>
</dbReference>
<dbReference type="EMBL" id="JASBWS010000004">
    <property type="protein sequence ID" value="KAJ9116062.1"/>
    <property type="molecule type" value="Genomic_DNA"/>
</dbReference>
<name>A0ACC2WWP5_9TREE</name>
<keyword evidence="2" id="KW-1185">Reference proteome</keyword>